<evidence type="ECO:0000256" key="7">
    <source>
        <dbReference type="ARBA" id="ARBA00052795"/>
    </source>
</evidence>
<dbReference type="InterPro" id="IPR037054">
    <property type="entry name" value="A-glucoronidase_C_sf"/>
</dbReference>
<evidence type="ECO:0000256" key="6">
    <source>
        <dbReference type="ARBA" id="ARBA00023326"/>
    </source>
</evidence>
<keyword evidence="3 10" id="KW-0378">Hydrolase</keyword>
<reference evidence="14 15" key="1">
    <citation type="submission" date="2017-11" db="EMBL/GenBank/DDBJ databases">
        <title>Genomic Encyclopedia of Archaeal and Bacterial Type Strains, Phase II (KMG-II): From Individual Species to Whole Genera.</title>
        <authorList>
            <person name="Goeker M."/>
        </authorList>
    </citation>
    <scope>NUCLEOTIDE SEQUENCE [LARGE SCALE GENOMIC DNA]</scope>
    <source>
        <strain evidence="14 15">DSM 27617</strain>
    </source>
</reference>
<evidence type="ECO:0000256" key="5">
    <source>
        <dbReference type="ARBA" id="ARBA00023295"/>
    </source>
</evidence>
<evidence type="ECO:0000256" key="1">
    <source>
        <dbReference type="ARBA" id="ARBA00008833"/>
    </source>
</evidence>
<feature type="domain" description="Glycosyl hydrolase family 67 catalytic" evidence="13">
    <location>
        <begin position="111"/>
        <end position="428"/>
    </location>
</feature>
<dbReference type="OrthoDB" id="339499at2"/>
<feature type="active site" description="Proton acceptor" evidence="11">
    <location>
        <position position="368"/>
    </location>
</feature>
<dbReference type="Proteomes" id="UP000228740">
    <property type="component" value="Unassembled WGS sequence"/>
</dbReference>
<keyword evidence="6" id="KW-0624">Polysaccharide degradation</keyword>
<comment type="caution">
    <text evidence="14">The sequence shown here is derived from an EMBL/GenBank/DDBJ whole genome shotgun (WGS) entry which is preliminary data.</text>
</comment>
<evidence type="ECO:0000259" key="12">
    <source>
        <dbReference type="Pfam" id="PF07477"/>
    </source>
</evidence>
<dbReference type="InterPro" id="IPR017853">
    <property type="entry name" value="GH"/>
</dbReference>
<dbReference type="GO" id="GO:0033939">
    <property type="term" value="F:xylan alpha-1,2-glucuronosidase activity"/>
    <property type="evidence" value="ECO:0007669"/>
    <property type="project" value="UniProtKB-EC"/>
</dbReference>
<keyword evidence="4" id="KW-0119">Carbohydrate metabolism</keyword>
<evidence type="ECO:0000256" key="9">
    <source>
        <dbReference type="ARBA" id="ARBA00078997"/>
    </source>
</evidence>
<evidence type="ECO:0000256" key="3">
    <source>
        <dbReference type="ARBA" id="ARBA00022801"/>
    </source>
</evidence>
<keyword evidence="15" id="KW-1185">Reference proteome</keyword>
<dbReference type="PIRSF" id="PIRSF029900">
    <property type="entry name" value="Alpha-glucuronds"/>
    <property type="match status" value="1"/>
</dbReference>
<feature type="domain" description="Glycosyl hydrolase family 67 C-terminal" evidence="12">
    <location>
        <begin position="429"/>
        <end position="654"/>
    </location>
</feature>
<dbReference type="RefSeq" id="WP_100375317.1">
    <property type="nucleotide sequence ID" value="NZ_PGFD01000001.1"/>
</dbReference>
<name>A0A2M9C6U2_9FLAO</name>
<dbReference type="GO" id="GO:0005576">
    <property type="term" value="C:extracellular region"/>
    <property type="evidence" value="ECO:0007669"/>
    <property type="project" value="InterPro"/>
</dbReference>
<dbReference type="Gene3D" id="3.20.20.80">
    <property type="entry name" value="Glycosidases"/>
    <property type="match status" value="1"/>
</dbReference>
<dbReference type="GO" id="GO:0046559">
    <property type="term" value="F:alpha-glucuronidase activity"/>
    <property type="evidence" value="ECO:0007669"/>
    <property type="project" value="InterPro"/>
</dbReference>
<comment type="similarity">
    <text evidence="1 10">Belongs to the glycosyl hydrolase 67 family.</text>
</comment>
<evidence type="ECO:0000256" key="10">
    <source>
        <dbReference type="PIRNR" id="PIRNR029900"/>
    </source>
</evidence>
<dbReference type="InterPro" id="IPR029018">
    <property type="entry name" value="Hex-like_dom2"/>
</dbReference>
<dbReference type="PANTHER" id="PTHR39207">
    <property type="entry name" value="ALPHA-GLUCURONIDASE A"/>
    <property type="match status" value="1"/>
</dbReference>
<feature type="active site" description="Proton acceptor" evidence="11">
    <location>
        <position position="340"/>
    </location>
</feature>
<evidence type="ECO:0000313" key="14">
    <source>
        <dbReference type="EMBL" id="PJJ66539.1"/>
    </source>
</evidence>
<dbReference type="EMBL" id="PGFD01000001">
    <property type="protein sequence ID" value="PJJ66539.1"/>
    <property type="molecule type" value="Genomic_DNA"/>
</dbReference>
<dbReference type="SUPFAM" id="SSF55545">
    <property type="entry name" value="beta-N-acetylhexosaminidase-like domain"/>
    <property type="match status" value="1"/>
</dbReference>
<accession>A0A2M9C6U2</accession>
<keyword evidence="2 10" id="KW-0858">Xylan degradation</keyword>
<dbReference type="PANTHER" id="PTHR39207:SF1">
    <property type="entry name" value="ALPHA-GLUCURONIDASE A"/>
    <property type="match status" value="1"/>
</dbReference>
<evidence type="ECO:0000256" key="2">
    <source>
        <dbReference type="ARBA" id="ARBA00022651"/>
    </source>
</evidence>
<dbReference type="Gene3D" id="3.90.1330.10">
    <property type="entry name" value="Alpha-glucuronidase, C-terminal domain"/>
    <property type="match status" value="1"/>
</dbReference>
<sequence>MQHFRHYILLFLILPLIAFAEDGSQLWLRYPVNPKPRNIVNSNSKSPTIEIAKKELNQHWAGQAIDLKIDRFPENFKDGYKIVSTPKKISVLAKTDLGLLYGSYHLLNLQQQKTNFSNLKLEEKPSYDVRILNHWDNLDGTIERGYAGHSLWKWEDLPNKLSPRYEEYARANASIGINAAVFNNVNASPNMLREDYLKKVKALADIFRPYGIKVYLSVNFSSPKVLGGLENSDPLNKDVQKWWKDKAAEIYKLIPDFGGFLVKANSEGQPGPQDYGRTHADGANMMADVLKPYGGIVMWRAFVYSPSKDDRAKQAYLEFVPLDGQFRDNVIIQIKNGPVDFQPREAFNPLFGALRKTSEMAEFQITQEYLGQANHLVYLAPLFKETLDSDTFSDGKGSTIAKITDGTLRSAKLTAISAVANIGEDTNWTGHHFAQANWYAFGRLAWNHDLTSEQIADEWIKMTFTDNKNFVNPVKEIMLTSRETSIDYMMPLGLHHIFAGGHHYGPEPWGDYKGGRPDWSPVYYHQANAEGIGFDRTKTGSNAVSQYFPPLNEIYNNIKTTPENLILWFHHVPWDYKMKDGKTLWEELCYKYDLGVHEVRDYQKVWDKMQPYTDQQRFSEVQDKLKIQAKDAVWWKDACLLYFQTFSKRPIPSDIEKPVHQLEDLKKIKLNMGHHN</sequence>
<proteinExistence type="inferred from homology"/>
<dbReference type="InterPro" id="IPR011395">
    <property type="entry name" value="Glyco_hydro_67_aGlcAse"/>
</dbReference>
<dbReference type="Pfam" id="PF07488">
    <property type="entry name" value="Glyco_hydro_67M"/>
    <property type="match status" value="1"/>
</dbReference>
<dbReference type="GO" id="GO:2000886">
    <property type="term" value="P:glucuronoxylan catabolic process"/>
    <property type="evidence" value="ECO:0007669"/>
    <property type="project" value="UniProtKB-ARBA"/>
</dbReference>
<evidence type="ECO:0000256" key="8">
    <source>
        <dbReference type="ARBA" id="ARBA00066400"/>
    </source>
</evidence>
<comment type="catalytic activity">
    <reaction evidence="7">
        <text>Hydrolysis of (1-&gt;2)-alpha-D-(4-O-methyl)glucuronosyl links in the main chain of hardwood xylans.</text>
        <dbReference type="EC" id="3.2.1.131"/>
    </reaction>
</comment>
<dbReference type="SUPFAM" id="SSF51445">
    <property type="entry name" value="(Trans)glycosidases"/>
    <property type="match status" value="1"/>
</dbReference>
<protein>
    <recommendedName>
        <fullName evidence="8">xylan alpha-1,2-glucuronosidase</fullName>
        <ecNumber evidence="8">3.2.1.131</ecNumber>
    </recommendedName>
    <alternativeName>
        <fullName evidence="9">Alpha-glucuronidase</fullName>
    </alternativeName>
</protein>
<feature type="active site" description="Proton donor" evidence="11">
    <location>
        <position position="267"/>
    </location>
</feature>
<dbReference type="AlphaFoldDB" id="A0A2M9C6U2"/>
<dbReference type="Pfam" id="PF07477">
    <property type="entry name" value="Glyco_hydro_67C"/>
    <property type="match status" value="1"/>
</dbReference>
<evidence type="ECO:0000256" key="11">
    <source>
        <dbReference type="PIRSR" id="PIRSR029900-1"/>
    </source>
</evidence>
<dbReference type="Gene3D" id="3.30.379.10">
    <property type="entry name" value="Chitobiase/beta-hexosaminidase domain 2-like"/>
    <property type="match status" value="1"/>
</dbReference>
<dbReference type="InterPro" id="IPR011099">
    <property type="entry name" value="Glyco_hydro_67_C"/>
</dbReference>
<dbReference type="EC" id="3.2.1.131" evidence="8"/>
<gene>
    <name evidence="14" type="ORF">CLV73_0526</name>
</gene>
<dbReference type="FunFam" id="3.20.20.80:FF:000096">
    <property type="entry name" value="Xylan alpha-1,2-glucuronidase"/>
    <property type="match status" value="1"/>
</dbReference>
<evidence type="ECO:0000256" key="4">
    <source>
        <dbReference type="ARBA" id="ARBA00023277"/>
    </source>
</evidence>
<keyword evidence="5 10" id="KW-0326">Glycosidase</keyword>
<dbReference type="InterPro" id="IPR011100">
    <property type="entry name" value="Glyco_hydro_67_cat"/>
</dbReference>
<evidence type="ECO:0000313" key="15">
    <source>
        <dbReference type="Proteomes" id="UP000228740"/>
    </source>
</evidence>
<organism evidence="14 15">
    <name type="scientific">Chryseobacterium geocarposphaerae</name>
    <dbReference type="NCBI Taxonomy" id="1416776"/>
    <lineage>
        <taxon>Bacteria</taxon>
        <taxon>Pseudomonadati</taxon>
        <taxon>Bacteroidota</taxon>
        <taxon>Flavobacteriia</taxon>
        <taxon>Flavobacteriales</taxon>
        <taxon>Weeksellaceae</taxon>
        <taxon>Chryseobacterium group</taxon>
        <taxon>Chryseobacterium</taxon>
    </lineage>
</organism>
<evidence type="ECO:0000259" key="13">
    <source>
        <dbReference type="Pfam" id="PF07488"/>
    </source>
</evidence>